<accession>A0ABX0LLQ7</accession>
<evidence type="ECO:0000313" key="2">
    <source>
        <dbReference type="Proteomes" id="UP000785613"/>
    </source>
</evidence>
<organism evidence="1 2">
    <name type="scientific">Massilia rubra</name>
    <dbReference type="NCBI Taxonomy" id="2607910"/>
    <lineage>
        <taxon>Bacteria</taxon>
        <taxon>Pseudomonadati</taxon>
        <taxon>Pseudomonadota</taxon>
        <taxon>Betaproteobacteria</taxon>
        <taxon>Burkholderiales</taxon>
        <taxon>Oxalobacteraceae</taxon>
        <taxon>Telluria group</taxon>
        <taxon>Massilia</taxon>
    </lineage>
</organism>
<name>A0ABX0LLQ7_9BURK</name>
<reference evidence="1 2" key="1">
    <citation type="submission" date="2019-09" db="EMBL/GenBank/DDBJ databases">
        <title>Taxonomy of Antarctic Massilia spp.: description of Massilia rubra sp. nov., Massilia aquatica sp. nov., Massilia mucilaginosa sp. nov., Massilia frigida sp. nov. isolated from streams, lakes and regoliths.</title>
        <authorList>
            <person name="Holochova P."/>
            <person name="Sedlacek I."/>
            <person name="Kralova S."/>
            <person name="Maslanova I."/>
            <person name="Busse H.-J."/>
            <person name="Stankova E."/>
            <person name="Vrbovska V."/>
            <person name="Kovarovic V."/>
            <person name="Bartak M."/>
            <person name="Svec P."/>
            <person name="Pantucek R."/>
        </authorList>
    </citation>
    <scope>NUCLEOTIDE SEQUENCE [LARGE SCALE GENOMIC DNA]</scope>
    <source>
        <strain evidence="1 2">CCM 8692</strain>
    </source>
</reference>
<protein>
    <submittedName>
        <fullName evidence="1">Uncharacterized protein</fullName>
    </submittedName>
</protein>
<dbReference type="Proteomes" id="UP000785613">
    <property type="component" value="Unassembled WGS sequence"/>
</dbReference>
<gene>
    <name evidence="1" type="ORF">F0185_19665</name>
</gene>
<comment type="caution">
    <text evidence="1">The sequence shown here is derived from an EMBL/GenBank/DDBJ whole genome shotgun (WGS) entry which is preliminary data.</text>
</comment>
<dbReference type="EMBL" id="VUYU01000013">
    <property type="protein sequence ID" value="NHZ35786.1"/>
    <property type="molecule type" value="Genomic_DNA"/>
</dbReference>
<proteinExistence type="predicted"/>
<evidence type="ECO:0000313" key="1">
    <source>
        <dbReference type="EMBL" id="NHZ35786.1"/>
    </source>
</evidence>
<keyword evidence="2" id="KW-1185">Reference proteome</keyword>
<sequence length="129" mass="15177">MAKFSLIRGWLECSFEDIPQIRVAIDEHWKYYEPYALTEKQAELYKNGWIFPSAPINWISLVFYGGNVNERATQFLKECLEKISRMELEVCGTFFVDDEESEDLRVWTLSEGVFHDVKRDLSVKPKFIG</sequence>
<dbReference type="RefSeq" id="WP_167227290.1">
    <property type="nucleotide sequence ID" value="NZ_VUYU01000013.1"/>
</dbReference>